<feature type="region of interest" description="Disordered" evidence="3">
    <location>
        <begin position="150"/>
        <end position="195"/>
    </location>
</feature>
<keyword evidence="2" id="KW-0175">Coiled coil</keyword>
<dbReference type="PANTHER" id="PTHR11216">
    <property type="entry name" value="EH DOMAIN"/>
    <property type="match status" value="1"/>
</dbReference>
<dbReference type="GO" id="GO:0016197">
    <property type="term" value="P:endosomal transport"/>
    <property type="evidence" value="ECO:0007669"/>
    <property type="project" value="TreeGrafter"/>
</dbReference>
<evidence type="ECO:0000259" key="4">
    <source>
        <dbReference type="PROSITE" id="PS50031"/>
    </source>
</evidence>
<dbReference type="InterPro" id="IPR011992">
    <property type="entry name" value="EF-hand-dom_pair"/>
</dbReference>
<reference evidence="6" key="1">
    <citation type="submission" date="2020-10" db="EMBL/GenBank/DDBJ databases">
        <authorList>
            <person name="Kikuchi T."/>
        </authorList>
    </citation>
    <scope>NUCLEOTIDE SEQUENCE</scope>
    <source>
        <strain evidence="6">NKZ352</strain>
    </source>
</reference>
<evidence type="ECO:0000256" key="3">
    <source>
        <dbReference type="SAM" id="MobiDB-lite"/>
    </source>
</evidence>
<feature type="domain" description="EH" evidence="4">
    <location>
        <begin position="49"/>
        <end position="147"/>
    </location>
</feature>
<dbReference type="SUPFAM" id="SSF47473">
    <property type="entry name" value="EF-hand"/>
    <property type="match status" value="1"/>
</dbReference>
<dbReference type="OrthoDB" id="10045710at2759"/>
<feature type="compositionally biased region" description="Polar residues" evidence="3">
    <location>
        <begin position="266"/>
        <end position="287"/>
    </location>
</feature>
<sequence length="411" mass="44705">MGTEELAKKQYFANGDFEKVAADIISSPRRVKPIEETLDDTLLTISEKQQEYYSKCFKHLLKTTQGSQEMNGAVFGGDQRVVEFFKRSALDFASLSKIWSLSDVNEDGWLDLAEFSIAMHLVVLKVKGEVPIPNVLPAAARPPYTPPRISSGLLSASQSSQCSATPSISSISKMKTSPSWNPEPSSTIDAFTSPPAIKQFSDTPPLLVDSRPTAIKHSALLSLKSPSGPPPAPPPRPQQRGHARSASLDLKLIALNNGRVLNQSTLATPTAASRSNIAGETSDSNGLLSPRSPVPPSSNSVAEGPPPVPLRASPPEKISSLIHASTQTESRVFDEEDVRRFIQGFGGQMDDLLGEDLDAIDGEGPDRWGKRCLALRKQNAEMEAERARLAQVRLQLEIRLQEFEERSKAKC</sequence>
<comment type="caution">
    <text evidence="6">The sequence shown here is derived from an EMBL/GenBank/DDBJ whole genome shotgun (WGS) entry which is preliminary data.</text>
</comment>
<accession>A0A8S1GU67</accession>
<feature type="compositionally biased region" description="Pro residues" evidence="3">
    <location>
        <begin position="227"/>
        <end position="237"/>
    </location>
</feature>
<protein>
    <recommendedName>
        <fullName evidence="8">EF-hand domain-containing protein</fullName>
    </recommendedName>
</protein>
<dbReference type="Pfam" id="PF12763">
    <property type="entry name" value="EH"/>
    <property type="match status" value="1"/>
</dbReference>
<dbReference type="Proteomes" id="UP000835052">
    <property type="component" value="Unassembled WGS sequence"/>
</dbReference>
<feature type="region of interest" description="Disordered" evidence="3">
    <location>
        <begin position="221"/>
        <end position="245"/>
    </location>
</feature>
<dbReference type="GO" id="GO:0005886">
    <property type="term" value="C:plasma membrane"/>
    <property type="evidence" value="ECO:0007669"/>
    <property type="project" value="TreeGrafter"/>
</dbReference>
<feature type="compositionally biased region" description="Low complexity" evidence="3">
    <location>
        <begin position="150"/>
        <end position="172"/>
    </location>
</feature>
<evidence type="ECO:0000313" key="7">
    <source>
        <dbReference type="Proteomes" id="UP000835052"/>
    </source>
</evidence>
<dbReference type="GO" id="GO:0005509">
    <property type="term" value="F:calcium ion binding"/>
    <property type="evidence" value="ECO:0007669"/>
    <property type="project" value="InterPro"/>
</dbReference>
<evidence type="ECO:0008006" key="8">
    <source>
        <dbReference type="Google" id="ProtNLM"/>
    </source>
</evidence>
<name>A0A8S1GU67_9PELO</name>
<dbReference type="Gene3D" id="1.10.238.10">
    <property type="entry name" value="EF-hand"/>
    <property type="match status" value="1"/>
</dbReference>
<evidence type="ECO:0000256" key="2">
    <source>
        <dbReference type="SAM" id="Coils"/>
    </source>
</evidence>
<dbReference type="PROSITE" id="PS50031">
    <property type="entry name" value="EH"/>
    <property type="match status" value="1"/>
</dbReference>
<evidence type="ECO:0000256" key="1">
    <source>
        <dbReference type="ARBA" id="ARBA00022837"/>
    </source>
</evidence>
<feature type="coiled-coil region" evidence="2">
    <location>
        <begin position="372"/>
        <end position="406"/>
    </location>
</feature>
<keyword evidence="7" id="KW-1185">Reference proteome</keyword>
<evidence type="ECO:0000313" key="6">
    <source>
        <dbReference type="EMBL" id="CAD6186604.1"/>
    </source>
</evidence>
<dbReference type="InterPro" id="IPR000261">
    <property type="entry name" value="EH_dom"/>
</dbReference>
<dbReference type="PANTHER" id="PTHR11216:SF174">
    <property type="entry name" value="GH06923P"/>
    <property type="match status" value="1"/>
</dbReference>
<organism evidence="6 7">
    <name type="scientific">Caenorhabditis auriculariae</name>
    <dbReference type="NCBI Taxonomy" id="2777116"/>
    <lineage>
        <taxon>Eukaryota</taxon>
        <taxon>Metazoa</taxon>
        <taxon>Ecdysozoa</taxon>
        <taxon>Nematoda</taxon>
        <taxon>Chromadorea</taxon>
        <taxon>Rhabditida</taxon>
        <taxon>Rhabditina</taxon>
        <taxon>Rhabditomorpha</taxon>
        <taxon>Rhabditoidea</taxon>
        <taxon>Rhabditidae</taxon>
        <taxon>Peloderinae</taxon>
        <taxon>Caenorhabditis</taxon>
    </lineage>
</organism>
<dbReference type="SMART" id="SM00027">
    <property type="entry name" value="EH"/>
    <property type="match status" value="1"/>
</dbReference>
<dbReference type="GO" id="GO:0005737">
    <property type="term" value="C:cytoplasm"/>
    <property type="evidence" value="ECO:0007669"/>
    <property type="project" value="TreeGrafter"/>
</dbReference>
<gene>
    <name evidence="6" type="ORF">CAUJ_LOCUS2523</name>
</gene>
<dbReference type="GO" id="GO:0006897">
    <property type="term" value="P:endocytosis"/>
    <property type="evidence" value="ECO:0007669"/>
    <property type="project" value="TreeGrafter"/>
</dbReference>
<dbReference type="EMBL" id="CAJGYM010000005">
    <property type="protein sequence ID" value="CAD6186604.1"/>
    <property type="molecule type" value="Genomic_DNA"/>
</dbReference>
<feature type="compositionally biased region" description="Polar residues" evidence="3">
    <location>
        <begin position="173"/>
        <end position="190"/>
    </location>
</feature>
<feature type="domain" description="EF-hand" evidence="5">
    <location>
        <begin position="90"/>
        <end position="125"/>
    </location>
</feature>
<dbReference type="PROSITE" id="PS50222">
    <property type="entry name" value="EF_HAND_2"/>
    <property type="match status" value="1"/>
</dbReference>
<proteinExistence type="predicted"/>
<dbReference type="AlphaFoldDB" id="A0A8S1GU67"/>
<dbReference type="CDD" id="cd00052">
    <property type="entry name" value="EH"/>
    <property type="match status" value="1"/>
</dbReference>
<dbReference type="InterPro" id="IPR018247">
    <property type="entry name" value="EF_Hand_1_Ca_BS"/>
</dbReference>
<keyword evidence="1" id="KW-0106">Calcium</keyword>
<feature type="region of interest" description="Disordered" evidence="3">
    <location>
        <begin position="266"/>
        <end position="315"/>
    </location>
</feature>
<dbReference type="PROSITE" id="PS00018">
    <property type="entry name" value="EF_HAND_1"/>
    <property type="match status" value="1"/>
</dbReference>
<evidence type="ECO:0000259" key="5">
    <source>
        <dbReference type="PROSITE" id="PS50222"/>
    </source>
</evidence>
<dbReference type="InterPro" id="IPR002048">
    <property type="entry name" value="EF_hand_dom"/>
</dbReference>